<protein>
    <submittedName>
        <fullName evidence="2">DUF3592 domain-containing protein</fullName>
    </submittedName>
</protein>
<sequence>MSNTVLQVQSASWPSVEGTVTRSEVERRGSNKGTTVRLKLAYTYSGKSGHYDLRLHAPSRSLSLPPVSGRRHRLDLRWRDVRSLRVGPRVSSGQVGHLHSYPVTLEHDGVTKGAHSVALSRRHGGTRPHTSTCSWRPCSCCCTRACTG</sequence>
<name>A0A7X4YFM1_9BACT</name>
<evidence type="ECO:0000313" key="3">
    <source>
        <dbReference type="Proteomes" id="UP000537825"/>
    </source>
</evidence>
<feature type="region of interest" description="Disordered" evidence="1">
    <location>
        <begin position="1"/>
        <end position="33"/>
    </location>
</feature>
<organism evidence="2 3">
    <name type="scientific">Corallococcus exiguus</name>
    <dbReference type="NCBI Taxonomy" id="83462"/>
    <lineage>
        <taxon>Bacteria</taxon>
        <taxon>Pseudomonadati</taxon>
        <taxon>Myxococcota</taxon>
        <taxon>Myxococcia</taxon>
        <taxon>Myxococcales</taxon>
        <taxon>Cystobacterineae</taxon>
        <taxon>Myxococcaceae</taxon>
        <taxon>Corallococcus</taxon>
    </lineage>
</organism>
<gene>
    <name evidence="2" type="ORF">GTZ93_28980</name>
</gene>
<evidence type="ECO:0000256" key="1">
    <source>
        <dbReference type="SAM" id="MobiDB-lite"/>
    </source>
</evidence>
<dbReference type="EMBL" id="JAAAPK010000009">
    <property type="protein sequence ID" value="NBC43849.1"/>
    <property type="molecule type" value="Genomic_DNA"/>
</dbReference>
<accession>A0A7X4YFM1</accession>
<keyword evidence="3" id="KW-1185">Reference proteome</keyword>
<comment type="caution">
    <text evidence="2">The sequence shown here is derived from an EMBL/GenBank/DDBJ whole genome shotgun (WGS) entry which is preliminary data.</text>
</comment>
<dbReference type="AlphaFoldDB" id="A0A7X4YFM1"/>
<proteinExistence type="predicted"/>
<reference evidence="2 3" key="1">
    <citation type="submission" date="2020-01" db="EMBL/GenBank/DDBJ databases">
        <title>The draft genome sequence of Corallococcus exiguus DSM 14696.</title>
        <authorList>
            <person name="Zhang X."/>
            <person name="Zhu H."/>
        </authorList>
    </citation>
    <scope>NUCLEOTIDE SEQUENCE [LARGE SCALE GENOMIC DNA]</scope>
    <source>
        <strain evidence="2 3">DSM 14696</strain>
    </source>
</reference>
<evidence type="ECO:0000313" key="2">
    <source>
        <dbReference type="EMBL" id="NBC43849.1"/>
    </source>
</evidence>
<feature type="compositionally biased region" description="Polar residues" evidence="1">
    <location>
        <begin position="1"/>
        <end position="22"/>
    </location>
</feature>
<dbReference type="Proteomes" id="UP000537825">
    <property type="component" value="Unassembled WGS sequence"/>
</dbReference>